<dbReference type="Pfam" id="PF00795">
    <property type="entry name" value="CN_hydrolase"/>
    <property type="match status" value="1"/>
</dbReference>
<evidence type="ECO:0000259" key="1">
    <source>
        <dbReference type="PROSITE" id="PS50263"/>
    </source>
</evidence>
<reference evidence="2 3" key="1">
    <citation type="submission" date="2022-10" db="EMBL/GenBank/DDBJ databases">
        <title>Janthinobacterium sp. hw3 Genome sequencing.</title>
        <authorList>
            <person name="Park S."/>
        </authorList>
    </citation>
    <scope>NUCLEOTIDE SEQUENCE [LARGE SCALE GENOMIC DNA]</scope>
    <source>
        <strain evidence="3">hw3</strain>
    </source>
</reference>
<evidence type="ECO:0000313" key="2">
    <source>
        <dbReference type="EMBL" id="MDC8758072.1"/>
    </source>
</evidence>
<dbReference type="CDD" id="cd07575">
    <property type="entry name" value="Xc-1258_like"/>
    <property type="match status" value="1"/>
</dbReference>
<dbReference type="RefSeq" id="WP_273670745.1">
    <property type="nucleotide sequence ID" value="NZ_JAQQXR010000003.1"/>
</dbReference>
<sequence length="260" mass="28857">MHTQDLNVTLLQTDIAWEAPAENLHRLEQRLNDVGATSLIVLPEMFTTGFTMNPAGVAERMDGPAVAWMRAKAAAKGCDIVGSLVIEDGGRYFNRLVWAKADGGLLHYDKKHLFTFAGEDRHYTAGAAPLIVPVGGWKVATFICYDLRFPAWSRNTDGQYDIALYIASWPERRAKHWQALLQARAIENQAYVIGVNRVGTDGNGVAYSGDSMLIDPLGEVLFHERHKECLHAAALSGARLDEVRSTFPFLKDADRFVLSR</sequence>
<dbReference type="SUPFAM" id="SSF56317">
    <property type="entry name" value="Carbon-nitrogen hydrolase"/>
    <property type="match status" value="1"/>
</dbReference>
<protein>
    <submittedName>
        <fullName evidence="2">Amidohydrolase</fullName>
    </submittedName>
</protein>
<keyword evidence="3" id="KW-1185">Reference proteome</keyword>
<dbReference type="PANTHER" id="PTHR47799">
    <property type="entry name" value="OMEGA-AMIDASE YAFV"/>
    <property type="match status" value="1"/>
</dbReference>
<dbReference type="Proteomes" id="UP001221208">
    <property type="component" value="Unassembled WGS sequence"/>
</dbReference>
<gene>
    <name evidence="2" type="ORF">OIK44_10775</name>
</gene>
<comment type="caution">
    <text evidence="2">The sequence shown here is derived from an EMBL/GenBank/DDBJ whole genome shotgun (WGS) entry which is preliminary data.</text>
</comment>
<evidence type="ECO:0000313" key="3">
    <source>
        <dbReference type="Proteomes" id="UP001221208"/>
    </source>
</evidence>
<name>A0ABT5JZB9_9BURK</name>
<dbReference type="PROSITE" id="PS50263">
    <property type="entry name" value="CN_HYDROLASE"/>
    <property type="match status" value="1"/>
</dbReference>
<accession>A0ABT5JZB9</accession>
<dbReference type="InterPro" id="IPR036526">
    <property type="entry name" value="C-N_Hydrolase_sf"/>
</dbReference>
<organism evidence="2 3">
    <name type="scientific">Janthinobacterium fluminis</name>
    <dbReference type="NCBI Taxonomy" id="2987524"/>
    <lineage>
        <taxon>Bacteria</taxon>
        <taxon>Pseudomonadati</taxon>
        <taxon>Pseudomonadota</taxon>
        <taxon>Betaproteobacteria</taxon>
        <taxon>Burkholderiales</taxon>
        <taxon>Oxalobacteraceae</taxon>
        <taxon>Janthinobacterium</taxon>
    </lineage>
</organism>
<proteinExistence type="predicted"/>
<dbReference type="PANTHER" id="PTHR47799:SF1">
    <property type="entry name" value="OMEGA-AMIDASE YAFV"/>
    <property type="match status" value="1"/>
</dbReference>
<dbReference type="Gene3D" id="3.60.110.10">
    <property type="entry name" value="Carbon-nitrogen hydrolase"/>
    <property type="match status" value="1"/>
</dbReference>
<feature type="domain" description="CN hydrolase" evidence="1">
    <location>
        <begin position="6"/>
        <end position="242"/>
    </location>
</feature>
<dbReference type="InterPro" id="IPR003010">
    <property type="entry name" value="C-N_Hydrolase"/>
</dbReference>
<dbReference type="NCBIfam" id="NF007757">
    <property type="entry name" value="PRK10438.1"/>
    <property type="match status" value="1"/>
</dbReference>
<dbReference type="InterPro" id="IPR052737">
    <property type="entry name" value="Omega-amidase_YafV"/>
</dbReference>
<dbReference type="EMBL" id="JAQQXR010000003">
    <property type="protein sequence ID" value="MDC8758072.1"/>
    <property type="molecule type" value="Genomic_DNA"/>
</dbReference>